<evidence type="ECO:0000256" key="2">
    <source>
        <dbReference type="SAM" id="Coils"/>
    </source>
</evidence>
<dbReference type="PANTHER" id="PTHR30203:SF30">
    <property type="entry name" value="OUTER MEMBRANE PROTEIN-RELATED"/>
    <property type="match status" value="1"/>
</dbReference>
<comment type="caution">
    <text evidence="3">The sequence shown here is derived from an EMBL/GenBank/DDBJ whole genome shotgun (WGS) entry which is preliminary data.</text>
</comment>
<dbReference type="GO" id="GO:0015562">
    <property type="term" value="F:efflux transmembrane transporter activity"/>
    <property type="evidence" value="ECO:0007669"/>
    <property type="project" value="InterPro"/>
</dbReference>
<proteinExistence type="inferred from homology"/>
<keyword evidence="4" id="KW-1185">Reference proteome</keyword>
<organism evidence="3 4">
    <name type="scientific">Armatimonas rosea</name>
    <dbReference type="NCBI Taxonomy" id="685828"/>
    <lineage>
        <taxon>Bacteria</taxon>
        <taxon>Bacillati</taxon>
        <taxon>Armatimonadota</taxon>
        <taxon>Armatimonadia</taxon>
        <taxon>Armatimonadales</taxon>
        <taxon>Armatimonadaceae</taxon>
        <taxon>Armatimonas</taxon>
    </lineage>
</organism>
<dbReference type="InterPro" id="IPR003423">
    <property type="entry name" value="OMP_efflux"/>
</dbReference>
<dbReference type="Gene3D" id="1.20.1600.10">
    <property type="entry name" value="Outer membrane efflux proteins (OEP)"/>
    <property type="match status" value="1"/>
</dbReference>
<dbReference type="Pfam" id="PF02321">
    <property type="entry name" value="OEP"/>
    <property type="match status" value="2"/>
</dbReference>
<feature type="coiled-coil region" evidence="2">
    <location>
        <begin position="49"/>
        <end position="76"/>
    </location>
</feature>
<dbReference type="SUPFAM" id="SSF56954">
    <property type="entry name" value="Outer membrane efflux proteins (OEP)"/>
    <property type="match status" value="1"/>
</dbReference>
<evidence type="ECO:0000313" key="4">
    <source>
        <dbReference type="Proteomes" id="UP000520814"/>
    </source>
</evidence>
<evidence type="ECO:0000313" key="3">
    <source>
        <dbReference type="EMBL" id="MBB6054020.1"/>
    </source>
</evidence>
<dbReference type="Proteomes" id="UP000520814">
    <property type="component" value="Unassembled WGS sequence"/>
</dbReference>
<dbReference type="InterPro" id="IPR010131">
    <property type="entry name" value="MdtP/NodT-like"/>
</dbReference>
<evidence type="ECO:0000256" key="1">
    <source>
        <dbReference type="ARBA" id="ARBA00007613"/>
    </source>
</evidence>
<protein>
    <submittedName>
        <fullName evidence="3">Outer membrane protein TolC</fullName>
    </submittedName>
</protein>
<name>A0A7W9SWA1_ARMRO</name>
<accession>A0A7W9SWA1</accession>
<keyword evidence="2" id="KW-0175">Coiled coil</keyword>
<comment type="similarity">
    <text evidence="1">Belongs to the outer membrane factor (OMF) (TC 1.B.17) family.</text>
</comment>
<dbReference type="AlphaFoldDB" id="A0A7W9SWA1"/>
<gene>
    <name evidence="3" type="ORF">HNQ39_005867</name>
</gene>
<dbReference type="PANTHER" id="PTHR30203">
    <property type="entry name" value="OUTER MEMBRANE CATION EFFLUX PROTEIN"/>
    <property type="match status" value="1"/>
</dbReference>
<dbReference type="EMBL" id="JACHGW010000012">
    <property type="protein sequence ID" value="MBB6054020.1"/>
    <property type="molecule type" value="Genomic_DNA"/>
</dbReference>
<sequence>MTIQRVTILASLGICVVPGRAWAQESMTLPVSPKLKEVAPDIADAVLTIDRAVELALKLSKDLAAARENLAQAQGSTGISRSALGIKTSAGVTATRQNQTQVVNLGDQSLVTQPQYGGQLTATVQVPIDLSGVLKAAVTQAQYQELSAQIDLKRVQNDIVFNVKNAFYGVLRNQSLLEVAQSDLQNAVDRLSDANLRVAAGTVAKYDVISAEADVATAQNALSQRKTNVSIALSALKSTIGLAFDERLKVSTTGAVATPKSASSTILLPSPTRLVDVVAVKPKEEQKTTIVSDPLQINESDFSSLLSEALKNRPEILREEASIAAAKRGIMLARQSLLPTTSLGYSHNYNPNPSGLGGQKQSGQITFSLNLPVTDGGQARARLQSANAQVSLAENNKRIQIDVVTLEVRQTILNIEQSQEQVVATSQAVIRAEEAFNLARLRYSAGVTRQAGVSPLIEFGEAQRSLAQAKADYVNALYDFNIYNTALDRALGKNASLRK</sequence>
<reference evidence="3 4" key="1">
    <citation type="submission" date="2020-08" db="EMBL/GenBank/DDBJ databases">
        <title>Genomic Encyclopedia of Type Strains, Phase IV (KMG-IV): sequencing the most valuable type-strain genomes for metagenomic binning, comparative biology and taxonomic classification.</title>
        <authorList>
            <person name="Goeker M."/>
        </authorList>
    </citation>
    <scope>NUCLEOTIDE SEQUENCE [LARGE SCALE GENOMIC DNA]</scope>
    <source>
        <strain evidence="3 4">DSM 23562</strain>
    </source>
</reference>